<protein>
    <submittedName>
        <fullName evidence="5">YopT-type cysteine protease domain-containing protein</fullName>
    </submittedName>
</protein>
<feature type="domain" description="Peptidase C58 YopT-type" evidence="4">
    <location>
        <begin position="157"/>
        <end position="217"/>
    </location>
</feature>
<dbReference type="GO" id="GO:0008233">
    <property type="term" value="F:peptidase activity"/>
    <property type="evidence" value="ECO:0007669"/>
    <property type="project" value="UniProtKB-KW"/>
</dbReference>
<evidence type="ECO:0000313" key="5">
    <source>
        <dbReference type="EMBL" id="NMQ19145.1"/>
    </source>
</evidence>
<keyword evidence="6" id="KW-1185">Reference proteome</keyword>
<organism evidence="5 6">
    <name type="scientific">Candidatus Competibacter phosphatis</name>
    <dbReference type="NCBI Taxonomy" id="221280"/>
    <lineage>
        <taxon>Bacteria</taxon>
        <taxon>Pseudomonadati</taxon>
        <taxon>Pseudomonadota</taxon>
        <taxon>Gammaproteobacteria</taxon>
        <taxon>Candidatus Competibacteraceae</taxon>
        <taxon>Candidatus Competibacter</taxon>
    </lineage>
</organism>
<dbReference type="InterPro" id="IPR038765">
    <property type="entry name" value="Papain-like_cys_pep_sf"/>
</dbReference>
<dbReference type="NCBIfam" id="TIGR01586">
    <property type="entry name" value="yopT_cys_prot"/>
    <property type="match status" value="1"/>
</dbReference>
<proteinExistence type="predicted"/>
<dbReference type="RefSeq" id="WP_169248403.1">
    <property type="nucleotide sequence ID" value="NZ_SPMZ01000021.1"/>
</dbReference>
<dbReference type="Gene3D" id="3.90.70.20">
    <property type="match status" value="1"/>
</dbReference>
<evidence type="ECO:0000256" key="2">
    <source>
        <dbReference type="ARBA" id="ARBA00022801"/>
    </source>
</evidence>
<dbReference type="SUPFAM" id="SSF54001">
    <property type="entry name" value="Cysteine proteinases"/>
    <property type="match status" value="1"/>
</dbReference>
<evidence type="ECO:0000256" key="1">
    <source>
        <dbReference type="ARBA" id="ARBA00022670"/>
    </source>
</evidence>
<dbReference type="EMBL" id="SPMZ01000021">
    <property type="protein sequence ID" value="NMQ19145.1"/>
    <property type="molecule type" value="Genomic_DNA"/>
</dbReference>
<accession>A0ABX1TL13</accession>
<dbReference type="GO" id="GO:0006508">
    <property type="term" value="P:proteolysis"/>
    <property type="evidence" value="ECO:0007669"/>
    <property type="project" value="UniProtKB-KW"/>
</dbReference>
<comment type="caution">
    <text evidence="5">The sequence shown here is derived from an EMBL/GenBank/DDBJ whole genome shotgun (WGS) entry which is preliminary data.</text>
</comment>
<keyword evidence="3" id="KW-0788">Thiol protease</keyword>
<name>A0ABX1TL13_9GAMM</name>
<reference evidence="5 6" key="1">
    <citation type="submission" date="2019-03" db="EMBL/GenBank/DDBJ databases">
        <title>Metabolic reconstructions from genomes of highly enriched 'Candidatus Accumulibacter' and 'Candidatus Competibacter' bioreactor populations.</title>
        <authorList>
            <person name="Annavajhala M.K."/>
            <person name="Welles L."/>
            <person name="Abbas B."/>
            <person name="Sorokin D."/>
            <person name="Park H."/>
            <person name="Van Loosdrecht M."/>
            <person name="Chandran K."/>
        </authorList>
    </citation>
    <scope>NUCLEOTIDE SEQUENCE [LARGE SCALE GENOMIC DNA]</scope>
    <source>
        <strain evidence="5 6">SBR_G</strain>
    </source>
</reference>
<dbReference type="Proteomes" id="UP000760480">
    <property type="component" value="Unassembled WGS sequence"/>
</dbReference>
<evidence type="ECO:0000256" key="3">
    <source>
        <dbReference type="ARBA" id="ARBA00022807"/>
    </source>
</evidence>
<keyword evidence="2" id="KW-0378">Hydrolase</keyword>
<dbReference type="InterPro" id="IPR006473">
    <property type="entry name" value="Peptidase_C58_Yopt"/>
</dbReference>
<dbReference type="Pfam" id="PF03543">
    <property type="entry name" value="Peptidase_C58"/>
    <property type="match status" value="1"/>
</dbReference>
<gene>
    <name evidence="5" type="ORF">E4P82_07985</name>
</gene>
<sequence length="218" mass="24537">MPLTTAHLRSDAIWDSAQRHGQMVFAMDQNRTAHVETPGPWGVAGSRGGYCLGLSIQWLAMRKRGQNFDFDGQTRICNTPPWQATMLQNIHASAPRTRAMTFSGAMVQQIIRDPIRAATLLIRYASFRVSVTVTNFHQILTGFPNTLWLIVLDAGRQGGTAHAVAAQHDAQGNVHFFDPNYGHFNFPDFARFRTWFRAFLIESGYIRDYAGAQFFCVI</sequence>
<evidence type="ECO:0000259" key="4">
    <source>
        <dbReference type="Pfam" id="PF03543"/>
    </source>
</evidence>
<keyword evidence="1 5" id="KW-0645">Protease</keyword>
<evidence type="ECO:0000313" key="6">
    <source>
        <dbReference type="Proteomes" id="UP000760480"/>
    </source>
</evidence>